<dbReference type="Pfam" id="PF23343">
    <property type="entry name" value="REP_ORF2-G2P"/>
    <property type="match status" value="1"/>
</dbReference>
<evidence type="ECO:0000313" key="3">
    <source>
        <dbReference type="EMBL" id="HIZ41021.1"/>
    </source>
</evidence>
<evidence type="ECO:0000313" key="4">
    <source>
        <dbReference type="Proteomes" id="UP000824048"/>
    </source>
</evidence>
<protein>
    <recommendedName>
        <fullName evidence="2">Replication-associated protein ORF2/G2P domain-containing protein</fullName>
    </recommendedName>
</protein>
<sequence>MKTYQRERRYLCGRNPRQAQYQEVEIYPLPSRDGRGRELDRQNSTPPAFRGTPPAQAAHNAKAARRWFHRLAVTNFTQADTHTTLTYAADLRPETPEQAWRDFRNFMRHIRDRCRAAGLDKPECLAVMEWQEADPDAGQKAVVPHFHVLLRCGLARDEIEACWHRKGVRLGRANADRLQLDKGSLEALANYMMKHPNRKHRYYRSRGIRNPVMPPPRDGRYTRRQVERLATDSALLHSPEYWARRYPGWELNEANANYNDFLGWSISLKLRRRKGG</sequence>
<name>A0A9D2EPU6_9FIRM</name>
<feature type="region of interest" description="Disordered" evidence="1">
    <location>
        <begin position="29"/>
        <end position="57"/>
    </location>
</feature>
<feature type="domain" description="Replication-associated protein ORF2/G2P" evidence="2">
    <location>
        <begin position="83"/>
        <end position="195"/>
    </location>
</feature>
<dbReference type="AlphaFoldDB" id="A0A9D2EPU6"/>
<dbReference type="EMBL" id="DXBP01000002">
    <property type="protein sequence ID" value="HIZ41021.1"/>
    <property type="molecule type" value="Genomic_DNA"/>
</dbReference>
<reference evidence="3" key="1">
    <citation type="journal article" date="2021" name="PeerJ">
        <title>Extensive microbial diversity within the chicken gut microbiome revealed by metagenomics and culture.</title>
        <authorList>
            <person name="Gilroy R."/>
            <person name="Ravi A."/>
            <person name="Getino M."/>
            <person name="Pursley I."/>
            <person name="Horton D.L."/>
            <person name="Alikhan N.F."/>
            <person name="Baker D."/>
            <person name="Gharbi K."/>
            <person name="Hall N."/>
            <person name="Watson M."/>
            <person name="Adriaenssens E.M."/>
            <person name="Foster-Nyarko E."/>
            <person name="Jarju S."/>
            <person name="Secka A."/>
            <person name="Antonio M."/>
            <person name="Oren A."/>
            <person name="Chaudhuri R.R."/>
            <person name="La Ragione R."/>
            <person name="Hildebrand F."/>
            <person name="Pallen M.J."/>
        </authorList>
    </citation>
    <scope>NUCLEOTIDE SEQUENCE</scope>
    <source>
        <strain evidence="3">ChiSxjej1B13-11774</strain>
    </source>
</reference>
<evidence type="ECO:0000259" key="2">
    <source>
        <dbReference type="Pfam" id="PF23343"/>
    </source>
</evidence>
<proteinExistence type="predicted"/>
<gene>
    <name evidence="3" type="ORF">H9811_00495</name>
</gene>
<dbReference type="Proteomes" id="UP000824048">
    <property type="component" value="Unassembled WGS sequence"/>
</dbReference>
<accession>A0A9D2EPU6</accession>
<evidence type="ECO:0000256" key="1">
    <source>
        <dbReference type="SAM" id="MobiDB-lite"/>
    </source>
</evidence>
<dbReference type="InterPro" id="IPR056906">
    <property type="entry name" value="ORF2/G2P_dom"/>
</dbReference>
<comment type="caution">
    <text evidence="3">The sequence shown here is derived from an EMBL/GenBank/DDBJ whole genome shotgun (WGS) entry which is preliminary data.</text>
</comment>
<feature type="compositionally biased region" description="Basic and acidic residues" evidence="1">
    <location>
        <begin position="32"/>
        <end position="41"/>
    </location>
</feature>
<organism evidence="3 4">
    <name type="scientific">Candidatus Gemmiger excrementigallinarum</name>
    <dbReference type="NCBI Taxonomy" id="2838609"/>
    <lineage>
        <taxon>Bacteria</taxon>
        <taxon>Bacillati</taxon>
        <taxon>Bacillota</taxon>
        <taxon>Clostridia</taxon>
        <taxon>Eubacteriales</taxon>
        <taxon>Gemmiger</taxon>
    </lineage>
</organism>
<reference evidence="3" key="2">
    <citation type="submission" date="2021-04" db="EMBL/GenBank/DDBJ databases">
        <authorList>
            <person name="Gilroy R."/>
        </authorList>
    </citation>
    <scope>NUCLEOTIDE SEQUENCE</scope>
    <source>
        <strain evidence="3">ChiSxjej1B13-11774</strain>
    </source>
</reference>